<keyword evidence="7" id="KW-1185">Reference proteome</keyword>
<feature type="domain" description="Bulb-type lectin" evidence="5">
    <location>
        <begin position="61"/>
        <end position="181"/>
    </location>
</feature>
<dbReference type="InterPro" id="IPR001480">
    <property type="entry name" value="Bulb-type_lectin_dom"/>
</dbReference>
<dbReference type="SUPFAM" id="SSF56112">
    <property type="entry name" value="Protein kinase-like (PK-like)"/>
    <property type="match status" value="1"/>
</dbReference>
<keyword evidence="3" id="KW-1133">Transmembrane helix</keyword>
<dbReference type="EMBL" id="JACTNZ010000013">
    <property type="protein sequence ID" value="KAG5517639.1"/>
    <property type="molecule type" value="Genomic_DNA"/>
</dbReference>
<sequence>MFFFCCTLLLSKVFAFAILHQLNRHNAQISSLSLVLAMAYALSHLLMLLPLLPLSIVAQSRGVVNLGSSLSANEGSSPWLSPAGNFAFGFQKVDGNLFLLSIWYDKIPEKTIIWYADEGNPVPVGSKLVLTDTGLQLTSPQGEQLWISEPLTGGVATGYMNDTGNFAIKDENSQESWGSFSTINIPTRYLNEPYYRTGTDDAVNSSNSGTQLVFNESGYMYVLRENGGKFMLSQGAITSNAVFYHRVTLNFDGVLTQYYHPKNNTTGNESWSVIWSEPDNICTASNALTGSGTCGYNSLCRLETKGNRPKCECPSGYTLLDPYDQYGSCKPNFTFGCEDGLGVAYDMVESPNADWPYSDYELLRPYGEGECRNSCLHDCMCAISIFRNETCWKKKLPLSNGRVDINSERSKAFVKVGKNKFPIPEPKKKNEGGALVIAGSVLLVSSVLVAAICLAFIFIYNKKQARIPPTEEIVDTTLRSFRNMPISVKVDVYSFGVLLLEIICCRKNVDSEMSGKTAILSDWAYDCCEEGTLHALVGDDTEALNDRNNLDRFIMVALWCIQEDPSLRPTMRKTIWMLEGVTEDSLKDGAQSVRPSDGLAEVVCRRPALAGGSLIPHRTGAGLVIKSKGDAALSEYKDGNGLNKNQDSSNEALPTNSRLNLTGEEVLNAAVEESGVSDEMGTRGILSTSDVVPRNIDMELARNGFIPRVFRVIVVSRWLSCNFYFF</sequence>
<dbReference type="FunFam" id="2.90.10.10:FF:000013">
    <property type="entry name" value="G-type lectin S-receptor-like serine/threonine-protein kinase LECRK1"/>
    <property type="match status" value="1"/>
</dbReference>
<keyword evidence="3" id="KW-0472">Membrane</keyword>
<dbReference type="Gene3D" id="2.90.10.30">
    <property type="match status" value="1"/>
</dbReference>
<feature type="transmembrane region" description="Helical" evidence="3">
    <location>
        <begin position="31"/>
        <end position="52"/>
    </location>
</feature>
<dbReference type="PANTHER" id="PTHR47976:SF15">
    <property type="entry name" value="G-TYPE LECTIN S-RECEPTOR-LIKE SERINE_THREONINE-PROTEIN KINASE RLK1"/>
    <property type="match status" value="1"/>
</dbReference>
<evidence type="ECO:0000313" key="6">
    <source>
        <dbReference type="EMBL" id="KAG5517639.1"/>
    </source>
</evidence>
<evidence type="ECO:0000256" key="3">
    <source>
        <dbReference type="SAM" id="Phobius"/>
    </source>
</evidence>
<evidence type="ECO:0000256" key="1">
    <source>
        <dbReference type="ARBA" id="ARBA00022729"/>
    </source>
</evidence>
<dbReference type="PANTHER" id="PTHR47976">
    <property type="entry name" value="G-TYPE LECTIN S-RECEPTOR-LIKE SERINE/THREONINE-PROTEIN KINASE SD2-5"/>
    <property type="match status" value="1"/>
</dbReference>
<dbReference type="Gene3D" id="1.10.510.10">
    <property type="entry name" value="Transferase(Phosphotransferase) domain 1"/>
    <property type="match status" value="1"/>
</dbReference>
<reference evidence="6 7" key="1">
    <citation type="submission" date="2020-08" db="EMBL/GenBank/DDBJ databases">
        <title>Plant Genome Project.</title>
        <authorList>
            <person name="Zhang R.-G."/>
        </authorList>
    </citation>
    <scope>NUCLEOTIDE SEQUENCE [LARGE SCALE GENOMIC DNA]</scope>
    <source>
        <strain evidence="6">WSP0</strain>
        <tissue evidence="6">Leaf</tissue>
    </source>
</reference>
<evidence type="ECO:0000259" key="5">
    <source>
        <dbReference type="PROSITE" id="PS50927"/>
    </source>
</evidence>
<keyword evidence="1 4" id="KW-0732">Signal</keyword>
<evidence type="ECO:0000313" key="7">
    <source>
        <dbReference type="Proteomes" id="UP000823749"/>
    </source>
</evidence>
<name>A0AAV6HUI6_9ERIC</name>
<keyword evidence="2" id="KW-0325">Glycoprotein</keyword>
<keyword evidence="3" id="KW-0812">Transmembrane</keyword>
<protein>
    <recommendedName>
        <fullName evidence="5">Bulb-type lectin domain-containing protein</fullName>
    </recommendedName>
</protein>
<dbReference type="InterPro" id="IPR036426">
    <property type="entry name" value="Bulb-type_lectin_dom_sf"/>
</dbReference>
<accession>A0AAV6HUI6</accession>
<dbReference type="SUPFAM" id="SSF51110">
    <property type="entry name" value="alpha-D-mannose-specific plant lectins"/>
    <property type="match status" value="1"/>
</dbReference>
<proteinExistence type="predicted"/>
<dbReference type="Proteomes" id="UP000823749">
    <property type="component" value="Chromosome 13"/>
</dbReference>
<dbReference type="InterPro" id="IPR051343">
    <property type="entry name" value="G-type_lectin_kinases/EP1-like"/>
</dbReference>
<comment type="caution">
    <text evidence="6">The sequence shown here is derived from an EMBL/GenBank/DDBJ whole genome shotgun (WGS) entry which is preliminary data.</text>
</comment>
<organism evidence="6 7">
    <name type="scientific">Rhododendron griersonianum</name>
    <dbReference type="NCBI Taxonomy" id="479676"/>
    <lineage>
        <taxon>Eukaryota</taxon>
        <taxon>Viridiplantae</taxon>
        <taxon>Streptophyta</taxon>
        <taxon>Embryophyta</taxon>
        <taxon>Tracheophyta</taxon>
        <taxon>Spermatophyta</taxon>
        <taxon>Magnoliopsida</taxon>
        <taxon>eudicotyledons</taxon>
        <taxon>Gunneridae</taxon>
        <taxon>Pentapetalae</taxon>
        <taxon>asterids</taxon>
        <taxon>Ericales</taxon>
        <taxon>Ericaceae</taxon>
        <taxon>Ericoideae</taxon>
        <taxon>Rhodoreae</taxon>
        <taxon>Rhododendron</taxon>
    </lineage>
</organism>
<evidence type="ECO:0000256" key="4">
    <source>
        <dbReference type="SAM" id="SignalP"/>
    </source>
</evidence>
<dbReference type="AlphaFoldDB" id="A0AAV6HUI6"/>
<feature type="signal peptide" evidence="4">
    <location>
        <begin position="1"/>
        <end position="15"/>
    </location>
</feature>
<gene>
    <name evidence="6" type="ORF">RHGRI_038136</name>
</gene>
<feature type="chain" id="PRO_5043361060" description="Bulb-type lectin domain-containing protein" evidence="4">
    <location>
        <begin position="16"/>
        <end position="726"/>
    </location>
</feature>
<feature type="transmembrane region" description="Helical" evidence="3">
    <location>
        <begin position="434"/>
        <end position="460"/>
    </location>
</feature>
<evidence type="ECO:0000256" key="2">
    <source>
        <dbReference type="ARBA" id="ARBA00023180"/>
    </source>
</evidence>
<dbReference type="SMART" id="SM00108">
    <property type="entry name" value="B_lectin"/>
    <property type="match status" value="1"/>
</dbReference>
<dbReference type="InterPro" id="IPR011009">
    <property type="entry name" value="Kinase-like_dom_sf"/>
</dbReference>
<dbReference type="PROSITE" id="PS50927">
    <property type="entry name" value="BULB_LECTIN"/>
    <property type="match status" value="1"/>
</dbReference>